<sequence>MPFTGIRDPIEGLIQFVQEYKPFHTKIIEILVTQVTSDDLDVSFEEDFRMLIDVNLNRFDPACPTGFGELPWDSLADSPPYFNIPIVGADSALETLDVAGDRRDLFDVGRTFAVSGSTGNDGSFQVLSSSLAPNSIPEITDITTVADVAGSLNSTFFTLDTPETDYYVWYDVSGGGVDPAPFGRTGITVAIATNDTNTTVANLTQAAIDAELDFSASVLGAVVTVTNTDVGPAVPNAKDSGIAPTGFSFVIVQNGFSVTTITVTGDILSGVADGIITLQFSNFDFPEDCPVPSEGVILVTFGETFLISLDDDSPLVFFDNLVVEICDLTADLGFGGLGFLEFTADAGTDVLTLSAPGQKLPISVQTGHPIVLSSTGTLPSPLNAAGFQVVDFGGAVTGPTATGLTDDSVSEVTDITTVADVSGSLNSTFFTLDTAGDGGTDYYVWYDVSGGGVDPAPTGRTGITVPIVTDDTDTSVANATQAAIDVVGDFSATVLGNTVTVTHTIEGAATDAVDGSVPTGFTFLVTTQGSDVTIFTASIEVDTRPGLPISVVGSTAQTYDDLINEINADLLGTATASIVGGNLQITSATTGNVSRIRIFDTNLFSSLGITTPPGVVTPPDDGNPYFLIRLSPTTFKLANTLDETGATGNPIVPINILDAGTGIHEFTDGSNTLFGYDQCGFETARDEPFIITTGTTPVVSSPRSDMDTDSDVTEFLQITVEQDGQTLGPWDLDLGFDILPYDKDWGGVGGVSNIGSLPC</sequence>
<reference evidence="1" key="1">
    <citation type="journal article" date="2015" name="Nature">
        <title>Complex archaea that bridge the gap between prokaryotes and eukaryotes.</title>
        <authorList>
            <person name="Spang A."/>
            <person name="Saw J.H."/>
            <person name="Jorgensen S.L."/>
            <person name="Zaremba-Niedzwiedzka K."/>
            <person name="Martijn J."/>
            <person name="Lind A.E."/>
            <person name="van Eijk R."/>
            <person name="Schleper C."/>
            <person name="Guy L."/>
            <person name="Ettema T.J."/>
        </authorList>
    </citation>
    <scope>NUCLEOTIDE SEQUENCE</scope>
</reference>
<dbReference type="AlphaFoldDB" id="A0A0F9NRH5"/>
<protein>
    <submittedName>
        <fullName evidence="1">Uncharacterized protein</fullName>
    </submittedName>
</protein>
<gene>
    <name evidence="1" type="ORF">LCGC14_0919170</name>
</gene>
<comment type="caution">
    <text evidence="1">The sequence shown here is derived from an EMBL/GenBank/DDBJ whole genome shotgun (WGS) entry which is preliminary data.</text>
</comment>
<evidence type="ECO:0000313" key="1">
    <source>
        <dbReference type="EMBL" id="KKN22055.1"/>
    </source>
</evidence>
<name>A0A0F9NRH5_9ZZZZ</name>
<proteinExistence type="predicted"/>
<dbReference type="EMBL" id="LAZR01003096">
    <property type="protein sequence ID" value="KKN22055.1"/>
    <property type="molecule type" value="Genomic_DNA"/>
</dbReference>
<organism evidence="1">
    <name type="scientific">marine sediment metagenome</name>
    <dbReference type="NCBI Taxonomy" id="412755"/>
    <lineage>
        <taxon>unclassified sequences</taxon>
        <taxon>metagenomes</taxon>
        <taxon>ecological metagenomes</taxon>
    </lineage>
</organism>
<accession>A0A0F9NRH5</accession>